<proteinExistence type="predicted"/>
<evidence type="ECO:0000313" key="1">
    <source>
        <dbReference type="EMBL" id="GMH20138.1"/>
    </source>
</evidence>
<dbReference type="EMBL" id="BSYO01000021">
    <property type="protein sequence ID" value="GMH20138.1"/>
    <property type="molecule type" value="Genomic_DNA"/>
</dbReference>
<reference evidence="1" key="1">
    <citation type="submission" date="2023-05" db="EMBL/GenBank/DDBJ databases">
        <title>Nepenthes gracilis genome sequencing.</title>
        <authorList>
            <person name="Fukushima K."/>
        </authorList>
    </citation>
    <scope>NUCLEOTIDE SEQUENCE</scope>
    <source>
        <strain evidence="1">SING2019-196</strain>
    </source>
</reference>
<comment type="caution">
    <text evidence="1">The sequence shown here is derived from an EMBL/GenBank/DDBJ whole genome shotgun (WGS) entry which is preliminary data.</text>
</comment>
<accession>A0AAD3SZE6</accession>
<evidence type="ECO:0000313" key="2">
    <source>
        <dbReference type="Proteomes" id="UP001279734"/>
    </source>
</evidence>
<sequence length="241" mass="26243">MPVAVRFFGGSLALPSEAAGAYPEPFTNRLRFRRRLRLLGAFLEAATIAVPLFPGCQLRPFRRKVHAFGTLCLVGLLRRNVGLGNDLYFPKGLRVLMRQGDGEALVHHDLAHSMDEQVSAEIVEIFHQVLAPSFPSSVGGLEHLHLFLHWRVRLASSHVDNITELCVTLLVVLNLSVAAAFLAGWPCTVRVRSCLSPLAVGVTGVTPLWTLLPLDPTRMASNHRLGTAAGGRLGLGIVRPI</sequence>
<keyword evidence="2" id="KW-1185">Reference proteome</keyword>
<dbReference type="Proteomes" id="UP001279734">
    <property type="component" value="Unassembled WGS sequence"/>
</dbReference>
<name>A0AAD3SZE6_NEPGR</name>
<gene>
    <name evidence="1" type="ORF">Nepgr_021979</name>
</gene>
<dbReference type="AlphaFoldDB" id="A0AAD3SZE6"/>
<organism evidence="1 2">
    <name type="scientific">Nepenthes gracilis</name>
    <name type="common">Slender pitcher plant</name>
    <dbReference type="NCBI Taxonomy" id="150966"/>
    <lineage>
        <taxon>Eukaryota</taxon>
        <taxon>Viridiplantae</taxon>
        <taxon>Streptophyta</taxon>
        <taxon>Embryophyta</taxon>
        <taxon>Tracheophyta</taxon>
        <taxon>Spermatophyta</taxon>
        <taxon>Magnoliopsida</taxon>
        <taxon>eudicotyledons</taxon>
        <taxon>Gunneridae</taxon>
        <taxon>Pentapetalae</taxon>
        <taxon>Caryophyllales</taxon>
        <taxon>Nepenthaceae</taxon>
        <taxon>Nepenthes</taxon>
    </lineage>
</organism>
<protein>
    <submittedName>
        <fullName evidence="1">Uncharacterized protein</fullName>
    </submittedName>
</protein>